<dbReference type="STRING" id="112498.A0A2D3UUB8"/>
<proteinExistence type="predicted"/>
<evidence type="ECO:0000256" key="2">
    <source>
        <dbReference type="SAM" id="Phobius"/>
    </source>
</evidence>
<sequence length="208" mass="23725">MENPVEDIAGIVHTLTQGTPKRQEDAITKYFTNDAKFTHPFCGTGSFNGSRASILAIFRWYKILSPRIELSVNSIAFDEKNLILYVGISQVFAVWFIPFYRAPVTLTTVLQLTKPTGSTVYHIKSQNDLYQVDQFVRFVAPWGIGHVLVLFWHFWATFFCIIGARIGRPLTMYMQNHAERQETRSGVNGVAPHETLDTQERKRLTKPG</sequence>
<name>A0A2D3UUB8_9PEZI</name>
<evidence type="ECO:0000313" key="5">
    <source>
        <dbReference type="Proteomes" id="UP000225277"/>
    </source>
</evidence>
<feature type="domain" description="SigF-like NTF2-like" evidence="3">
    <location>
        <begin position="1"/>
        <end position="167"/>
    </location>
</feature>
<feature type="transmembrane region" description="Helical" evidence="2">
    <location>
        <begin position="82"/>
        <end position="100"/>
    </location>
</feature>
<dbReference type="Pfam" id="PF24840">
    <property type="entry name" value="NTF2_SigF"/>
    <property type="match status" value="1"/>
</dbReference>
<keyword evidence="5" id="KW-1185">Reference proteome</keyword>
<dbReference type="PANTHER" id="PTHR35393">
    <property type="entry name" value="CHROMOSOME 1, WHOLE GENOME SHOTGUN SEQUENCE"/>
    <property type="match status" value="1"/>
</dbReference>
<dbReference type="GeneID" id="35599756"/>
<evidence type="ECO:0000256" key="1">
    <source>
        <dbReference type="SAM" id="MobiDB-lite"/>
    </source>
</evidence>
<dbReference type="Proteomes" id="UP000225277">
    <property type="component" value="Unassembled WGS sequence"/>
</dbReference>
<feature type="transmembrane region" description="Helical" evidence="2">
    <location>
        <begin position="139"/>
        <end position="164"/>
    </location>
</feature>
<dbReference type="AlphaFoldDB" id="A0A2D3UUB8"/>
<dbReference type="RefSeq" id="XP_023625628.1">
    <property type="nucleotide sequence ID" value="XM_023769860.1"/>
</dbReference>
<evidence type="ECO:0000313" key="4">
    <source>
        <dbReference type="EMBL" id="CZT18738.1"/>
    </source>
</evidence>
<dbReference type="PANTHER" id="PTHR35393:SF1">
    <property type="entry name" value="SNOAL-LIKE DOMAIN-CONTAINING PROTEIN"/>
    <property type="match status" value="1"/>
</dbReference>
<gene>
    <name evidence="4" type="ORF">RCC_04582</name>
</gene>
<keyword evidence="2" id="KW-0472">Membrane</keyword>
<reference evidence="4 5" key="1">
    <citation type="submission" date="2016-03" db="EMBL/GenBank/DDBJ databases">
        <authorList>
            <person name="Ploux O."/>
        </authorList>
    </citation>
    <scope>NUCLEOTIDE SEQUENCE [LARGE SCALE GENOMIC DNA]</scope>
    <source>
        <strain evidence="4 5">URUG2</strain>
    </source>
</reference>
<keyword evidence="2" id="KW-1133">Transmembrane helix</keyword>
<feature type="region of interest" description="Disordered" evidence="1">
    <location>
        <begin position="183"/>
        <end position="208"/>
    </location>
</feature>
<keyword evidence="2" id="KW-0812">Transmembrane</keyword>
<dbReference type="OrthoDB" id="2344312at2759"/>
<evidence type="ECO:0000259" key="3">
    <source>
        <dbReference type="Pfam" id="PF24840"/>
    </source>
</evidence>
<protein>
    <recommendedName>
        <fullName evidence="3">SigF-like NTF2-like domain-containing protein</fullName>
    </recommendedName>
</protein>
<dbReference type="EMBL" id="FJUY01000006">
    <property type="protein sequence ID" value="CZT18738.1"/>
    <property type="molecule type" value="Genomic_DNA"/>
</dbReference>
<accession>A0A2D3UUB8</accession>
<dbReference type="InterPro" id="IPR057514">
    <property type="entry name" value="NTF2_SigF"/>
</dbReference>
<organism evidence="4 5">
    <name type="scientific">Ramularia collo-cygni</name>
    <dbReference type="NCBI Taxonomy" id="112498"/>
    <lineage>
        <taxon>Eukaryota</taxon>
        <taxon>Fungi</taxon>
        <taxon>Dikarya</taxon>
        <taxon>Ascomycota</taxon>
        <taxon>Pezizomycotina</taxon>
        <taxon>Dothideomycetes</taxon>
        <taxon>Dothideomycetidae</taxon>
        <taxon>Mycosphaerellales</taxon>
        <taxon>Mycosphaerellaceae</taxon>
        <taxon>Ramularia</taxon>
    </lineage>
</organism>